<dbReference type="GeneID" id="7201484"/>
<name>B7G0P7_PHATC</name>
<evidence type="ECO:0000313" key="4">
    <source>
        <dbReference type="Proteomes" id="UP000000759"/>
    </source>
</evidence>
<feature type="compositionally biased region" description="Polar residues" evidence="1">
    <location>
        <begin position="275"/>
        <end position="291"/>
    </location>
</feature>
<reference evidence="4" key="2">
    <citation type="submission" date="2008-08" db="EMBL/GenBank/DDBJ databases">
        <authorList>
            <consortium name="Diatom Consortium"/>
            <person name="Grigoriev I."/>
            <person name="Grimwood J."/>
            <person name="Kuo A."/>
            <person name="Otillar R.P."/>
            <person name="Salamov A."/>
            <person name="Detter J.C."/>
            <person name="Lindquist E."/>
            <person name="Shapiro H."/>
            <person name="Lucas S."/>
            <person name="Glavina del Rio T."/>
            <person name="Pitluck S."/>
            <person name="Rokhsar D."/>
            <person name="Bowler C."/>
        </authorList>
    </citation>
    <scope>GENOME REANNOTATION</scope>
    <source>
        <strain evidence="4">CCAP 1055/1</strain>
    </source>
</reference>
<accession>B7G0P7</accession>
<feature type="compositionally biased region" description="Polar residues" evidence="1">
    <location>
        <begin position="298"/>
        <end position="310"/>
    </location>
</feature>
<feature type="region of interest" description="Disordered" evidence="1">
    <location>
        <begin position="114"/>
        <end position="135"/>
    </location>
</feature>
<proteinExistence type="predicted"/>
<gene>
    <name evidence="3" type="ORF">PHATRDRAFT_46282</name>
</gene>
<feature type="chain" id="PRO_5002855264" evidence="2">
    <location>
        <begin position="25"/>
        <end position="719"/>
    </location>
</feature>
<protein>
    <submittedName>
        <fullName evidence="3">Uncharacterized protein</fullName>
    </submittedName>
</protein>
<feature type="compositionally biased region" description="Acidic residues" evidence="1">
    <location>
        <begin position="400"/>
        <end position="417"/>
    </location>
</feature>
<feature type="compositionally biased region" description="Polar residues" evidence="1">
    <location>
        <begin position="592"/>
        <end position="607"/>
    </location>
</feature>
<feature type="region of interest" description="Disordered" evidence="1">
    <location>
        <begin position="215"/>
        <end position="439"/>
    </location>
</feature>
<feature type="region of interest" description="Disordered" evidence="1">
    <location>
        <begin position="54"/>
        <end position="87"/>
    </location>
</feature>
<dbReference type="InParanoid" id="B7G0P7"/>
<keyword evidence="4" id="KW-1185">Reference proteome</keyword>
<dbReference type="EMBL" id="CM000612">
    <property type="protein sequence ID" value="EEC48118.1"/>
    <property type="molecule type" value="Genomic_DNA"/>
</dbReference>
<dbReference type="KEGG" id="pti:PHATRDRAFT_46282"/>
<evidence type="ECO:0000256" key="2">
    <source>
        <dbReference type="SAM" id="SignalP"/>
    </source>
</evidence>
<dbReference type="AlphaFoldDB" id="B7G0P7"/>
<reference evidence="3 4" key="1">
    <citation type="journal article" date="2008" name="Nature">
        <title>The Phaeodactylum genome reveals the evolutionary history of diatom genomes.</title>
        <authorList>
            <person name="Bowler C."/>
            <person name="Allen A.E."/>
            <person name="Badger J.H."/>
            <person name="Grimwood J."/>
            <person name="Jabbari K."/>
            <person name="Kuo A."/>
            <person name="Maheswari U."/>
            <person name="Martens C."/>
            <person name="Maumus F."/>
            <person name="Otillar R.P."/>
            <person name="Rayko E."/>
            <person name="Salamov A."/>
            <person name="Vandepoele K."/>
            <person name="Beszteri B."/>
            <person name="Gruber A."/>
            <person name="Heijde M."/>
            <person name="Katinka M."/>
            <person name="Mock T."/>
            <person name="Valentin K."/>
            <person name="Verret F."/>
            <person name="Berges J.A."/>
            <person name="Brownlee C."/>
            <person name="Cadoret J.P."/>
            <person name="Chiovitti A."/>
            <person name="Choi C.J."/>
            <person name="Coesel S."/>
            <person name="De Martino A."/>
            <person name="Detter J.C."/>
            <person name="Durkin C."/>
            <person name="Falciatore A."/>
            <person name="Fournet J."/>
            <person name="Haruta M."/>
            <person name="Huysman M.J."/>
            <person name="Jenkins B.D."/>
            <person name="Jiroutova K."/>
            <person name="Jorgensen R.E."/>
            <person name="Joubert Y."/>
            <person name="Kaplan A."/>
            <person name="Kroger N."/>
            <person name="Kroth P.G."/>
            <person name="La Roche J."/>
            <person name="Lindquist E."/>
            <person name="Lommer M."/>
            <person name="Martin-Jezequel V."/>
            <person name="Lopez P.J."/>
            <person name="Lucas S."/>
            <person name="Mangogna M."/>
            <person name="McGinnis K."/>
            <person name="Medlin L.K."/>
            <person name="Montsant A."/>
            <person name="Oudot-Le Secq M.P."/>
            <person name="Napoli C."/>
            <person name="Obornik M."/>
            <person name="Parker M.S."/>
            <person name="Petit J.L."/>
            <person name="Porcel B.M."/>
            <person name="Poulsen N."/>
            <person name="Robison M."/>
            <person name="Rychlewski L."/>
            <person name="Rynearson T.A."/>
            <person name="Schmutz J."/>
            <person name="Shapiro H."/>
            <person name="Siaut M."/>
            <person name="Stanley M."/>
            <person name="Sussman M.R."/>
            <person name="Taylor A.R."/>
            <person name="Vardi A."/>
            <person name="von Dassow P."/>
            <person name="Vyverman W."/>
            <person name="Willis A."/>
            <person name="Wyrwicz L.S."/>
            <person name="Rokhsar D.S."/>
            <person name="Weissenbach J."/>
            <person name="Armbrust E.V."/>
            <person name="Green B.R."/>
            <person name="Van de Peer Y."/>
            <person name="Grigoriev I.V."/>
        </authorList>
    </citation>
    <scope>NUCLEOTIDE SEQUENCE [LARGE SCALE GENOMIC DNA]</scope>
    <source>
        <strain evidence="3 4">CCAP 1055/1</strain>
    </source>
</reference>
<feature type="compositionally biased region" description="Polar residues" evidence="1">
    <location>
        <begin position="533"/>
        <end position="542"/>
    </location>
</feature>
<feature type="compositionally biased region" description="Basic and acidic residues" evidence="1">
    <location>
        <begin position="418"/>
        <end position="433"/>
    </location>
</feature>
<feature type="region of interest" description="Disordered" evidence="1">
    <location>
        <begin position="155"/>
        <end position="179"/>
    </location>
</feature>
<dbReference type="Proteomes" id="UP000000759">
    <property type="component" value="Chromosome 9"/>
</dbReference>
<feature type="compositionally biased region" description="Basic and acidic residues" evidence="1">
    <location>
        <begin position="218"/>
        <end position="227"/>
    </location>
</feature>
<dbReference type="HOGENOM" id="CLU_384748_0_0_1"/>
<evidence type="ECO:0000256" key="1">
    <source>
        <dbReference type="SAM" id="MobiDB-lite"/>
    </source>
</evidence>
<dbReference type="PaxDb" id="2850-Phatr46282"/>
<feature type="compositionally biased region" description="Acidic residues" evidence="1">
    <location>
        <begin position="318"/>
        <end position="329"/>
    </location>
</feature>
<evidence type="ECO:0000313" key="3">
    <source>
        <dbReference type="EMBL" id="EEC48118.1"/>
    </source>
</evidence>
<sequence length="719" mass="77708">MGILATPSLTFGLIVAAYLGPLDATVGWIQPPPSSSSWVRRGVDHRTHGDVASVRFRADTARPFQRDRDDTDVLPDDEPDQNGGPSEQIRYMATFLNARLGKAVVQQILATTTTPAAAPRNENDESATGDTKKATADVPEDTIVAAVDAVATEPVPEPLVRESSPEVRDGPNTSIRNSTKTAPIVSPLISLEFGKELPVAVDKVEPLTETFSGKVLRALREGDTPGDREDEEYTESRGKQTESPLVENETKGVPETDTSETDAASLGTDQPKLYTASSATGTPETNSTEASTPMVEHGNTTLADTETGNPSSRNTESSEVENSEEDAETVMEQPSTGHKKEGDRDLTLVDEFYTDADVAEPTLDSAKEATEIGQLDQPRLYSTSQNNVTDANLSGRSLDEVVDDGSNDTDADLDEGEERPSLRHKKEGDRDVALQDEFLEPVEDQLRADQNATMSQDLANQGDQPLDVVPYPKSDMDDHLQDAVPYTRKKEIMELAMNSKNEKEPPRDVLAYRKKGVKLDDVRKENGGENVAGNVQSSNSDAPDNALPYPEAHDDLDLSTSETEPTQIPISGTPSGVRLPAGIMDELEATIEQAQSELNTNVGQSDSVVEGDSMENSDSRQTQDSGVVSDGTGSPLEPRIPSVVSREFGHPLEVVQDGISPPRDSQASTEAASDRPKNDASGESSSSTLNAAHRSFFREWQAFSKKSFGLDRTLFGKRR</sequence>
<dbReference type="RefSeq" id="XP_002180710.1">
    <property type="nucleotide sequence ID" value="XM_002180674.1"/>
</dbReference>
<feature type="signal peptide" evidence="2">
    <location>
        <begin position="1"/>
        <end position="24"/>
    </location>
</feature>
<feature type="compositionally biased region" description="Basic and acidic residues" evidence="1">
    <location>
        <begin position="56"/>
        <end position="71"/>
    </location>
</feature>
<keyword evidence="2" id="KW-0732">Signal</keyword>
<feature type="compositionally biased region" description="Polar residues" evidence="1">
    <location>
        <begin position="614"/>
        <end position="626"/>
    </location>
</feature>
<feature type="compositionally biased region" description="Polar residues" evidence="1">
    <location>
        <begin position="380"/>
        <end position="395"/>
    </location>
</feature>
<organism evidence="3 4">
    <name type="scientific">Phaeodactylum tricornutum (strain CCAP 1055/1)</name>
    <dbReference type="NCBI Taxonomy" id="556484"/>
    <lineage>
        <taxon>Eukaryota</taxon>
        <taxon>Sar</taxon>
        <taxon>Stramenopiles</taxon>
        <taxon>Ochrophyta</taxon>
        <taxon>Bacillariophyta</taxon>
        <taxon>Bacillariophyceae</taxon>
        <taxon>Bacillariophycidae</taxon>
        <taxon>Naviculales</taxon>
        <taxon>Phaeodactylaceae</taxon>
        <taxon>Phaeodactylum</taxon>
    </lineage>
</organism>
<feature type="region of interest" description="Disordered" evidence="1">
    <location>
        <begin position="520"/>
        <end position="688"/>
    </location>
</feature>
<feature type="compositionally biased region" description="Polar residues" evidence="1">
    <location>
        <begin position="558"/>
        <end position="574"/>
    </location>
</feature>
<feature type="compositionally biased region" description="Basic and acidic residues" evidence="1">
    <location>
        <begin position="159"/>
        <end position="169"/>
    </location>
</feature>
<feature type="region of interest" description="Disordered" evidence="1">
    <location>
        <begin position="456"/>
        <end position="479"/>
    </location>
</feature>
<feature type="compositionally biased region" description="Basic and acidic residues" evidence="1">
    <location>
        <begin position="338"/>
        <end position="347"/>
    </location>
</feature>